<dbReference type="Pfam" id="PF01753">
    <property type="entry name" value="zf-MYND"/>
    <property type="match status" value="1"/>
</dbReference>
<evidence type="ECO:0000256" key="1">
    <source>
        <dbReference type="ARBA" id="ARBA00022723"/>
    </source>
</evidence>
<evidence type="ECO:0000256" key="4">
    <source>
        <dbReference type="PROSITE-ProRule" id="PRU00134"/>
    </source>
</evidence>
<proteinExistence type="predicted"/>
<evidence type="ECO:0000259" key="6">
    <source>
        <dbReference type="PROSITE" id="PS50865"/>
    </source>
</evidence>
<dbReference type="EMBL" id="JBANRG010000035">
    <property type="protein sequence ID" value="KAK7449774.1"/>
    <property type="molecule type" value="Genomic_DNA"/>
</dbReference>
<feature type="domain" description="MYND-type" evidence="6">
    <location>
        <begin position="449"/>
        <end position="491"/>
    </location>
</feature>
<dbReference type="SUPFAM" id="SSF144232">
    <property type="entry name" value="HIT/MYND zinc finger-like"/>
    <property type="match status" value="1"/>
</dbReference>
<gene>
    <name evidence="7" type="ORF">VKT23_013249</name>
</gene>
<evidence type="ECO:0000313" key="7">
    <source>
        <dbReference type="EMBL" id="KAK7449774.1"/>
    </source>
</evidence>
<organism evidence="7 8">
    <name type="scientific">Marasmiellus scandens</name>
    <dbReference type="NCBI Taxonomy" id="2682957"/>
    <lineage>
        <taxon>Eukaryota</taxon>
        <taxon>Fungi</taxon>
        <taxon>Dikarya</taxon>
        <taxon>Basidiomycota</taxon>
        <taxon>Agaricomycotina</taxon>
        <taxon>Agaricomycetes</taxon>
        <taxon>Agaricomycetidae</taxon>
        <taxon>Agaricales</taxon>
        <taxon>Marasmiineae</taxon>
        <taxon>Omphalotaceae</taxon>
        <taxon>Marasmiellus</taxon>
    </lineage>
</organism>
<keyword evidence="1" id="KW-0479">Metal-binding</keyword>
<evidence type="ECO:0000256" key="5">
    <source>
        <dbReference type="SAM" id="MobiDB-lite"/>
    </source>
</evidence>
<sequence length="671" mass="75355">MSRPRRVAPTGPPKGLDICAEFRRLGLQNPSSKVPASFLTDQRVPECFEALRSDRLPENFEPSTDSPCRLNLSSVEIDNINAAFDALALFQPLTDKVERSNKTLHSLMLDTWKNGAWKWLLFFYNAGSDLNDTIANSDRPKFTLFSKSTCFLTLTLVLKGVTVSTPLCKELLKCHEMLEVMGCLWVDNPSLEPLPLPHHFVHEELTVAIQNIELDDNTPREDKSSGQSIVFAAAVGHKGAKAVMKAATKNLERLIDPSVRRLNVEELHKEAFLLASLGKTPSLCEAMHEVGTLTVVGQAIGALAEAKRTRSRIVDERDGVLAHKAVEMLAGLILIEYLYKGDDMSALAEAAKAGLVKHLWMARVEFGKFTGCKTAVNHVIREIIGPSLIFRSVLHAVEEDINKSGFLQDLRNLRPKTDEDWFAFYEQYADLLIYRDEIDEAEQHMRCANPDCKTRKLSEPVKLKRCSKCEYTRYCSDECQKKDWLEHKKTCSNEDLFNDIQSVSDRNFARSAAEWEARKRIDYISRYVPRNEDLDYLVVVDFTTMRRFLKIGGTPARSQSDGKGPRKRWIGIVAKVQYGKKVVESLGAVCPWDEIVEMALEDRMSEGFWVKTDDAQLPKSMAREKAATGALVPVTGGGEGEKKKKKKKNKKKKKGSAATAPGTEEAENEVE</sequence>
<dbReference type="Gene3D" id="6.10.140.2220">
    <property type="match status" value="1"/>
</dbReference>
<comment type="caution">
    <text evidence="7">The sequence shown here is derived from an EMBL/GenBank/DDBJ whole genome shotgun (WGS) entry which is preliminary data.</text>
</comment>
<accession>A0ABR1J7C0</accession>
<name>A0ABR1J7C0_9AGAR</name>
<keyword evidence="2 4" id="KW-0863">Zinc-finger</keyword>
<evidence type="ECO:0000256" key="2">
    <source>
        <dbReference type="ARBA" id="ARBA00022771"/>
    </source>
</evidence>
<dbReference type="InterPro" id="IPR002893">
    <property type="entry name" value="Znf_MYND"/>
</dbReference>
<keyword evidence="8" id="KW-1185">Reference proteome</keyword>
<reference evidence="7 8" key="1">
    <citation type="submission" date="2024-01" db="EMBL/GenBank/DDBJ databases">
        <title>A draft genome for the cacao thread blight pathogen Marasmiellus scandens.</title>
        <authorList>
            <person name="Baruah I.K."/>
            <person name="Leung J."/>
            <person name="Bukari Y."/>
            <person name="Amoako-Attah I."/>
            <person name="Meinhardt L.W."/>
            <person name="Bailey B.A."/>
            <person name="Cohen S.P."/>
        </authorList>
    </citation>
    <scope>NUCLEOTIDE SEQUENCE [LARGE SCALE GENOMIC DNA]</scope>
    <source>
        <strain evidence="7 8">GH-19</strain>
    </source>
</reference>
<feature type="region of interest" description="Disordered" evidence="5">
    <location>
        <begin position="620"/>
        <end position="671"/>
    </location>
</feature>
<dbReference type="PROSITE" id="PS50865">
    <property type="entry name" value="ZF_MYND_2"/>
    <property type="match status" value="1"/>
</dbReference>
<evidence type="ECO:0000256" key="3">
    <source>
        <dbReference type="ARBA" id="ARBA00022833"/>
    </source>
</evidence>
<feature type="compositionally biased region" description="Basic residues" evidence="5">
    <location>
        <begin position="643"/>
        <end position="655"/>
    </location>
</feature>
<keyword evidence="3" id="KW-0862">Zinc</keyword>
<dbReference type="Proteomes" id="UP001498398">
    <property type="component" value="Unassembled WGS sequence"/>
</dbReference>
<evidence type="ECO:0000313" key="8">
    <source>
        <dbReference type="Proteomes" id="UP001498398"/>
    </source>
</evidence>
<protein>
    <recommendedName>
        <fullName evidence="6">MYND-type domain-containing protein</fullName>
    </recommendedName>
</protein>